<dbReference type="EMBL" id="BARS01008308">
    <property type="protein sequence ID" value="GAF76896.1"/>
    <property type="molecule type" value="Genomic_DNA"/>
</dbReference>
<organism evidence="1">
    <name type="scientific">marine sediment metagenome</name>
    <dbReference type="NCBI Taxonomy" id="412755"/>
    <lineage>
        <taxon>unclassified sequences</taxon>
        <taxon>metagenomes</taxon>
        <taxon>ecological metagenomes</taxon>
    </lineage>
</organism>
<accession>X0SP35</accession>
<dbReference type="AlphaFoldDB" id="X0SP35"/>
<proteinExistence type="predicted"/>
<protein>
    <submittedName>
        <fullName evidence="1">Uncharacterized protein</fullName>
    </submittedName>
</protein>
<name>X0SP35_9ZZZZ</name>
<sequence>MVVASSELVCPETRKDGQPCRATPTRDGRCLAHSPALADKRRAAYARGGHNKARHVRLARLMPPRLVPVFDVLERALAEVHDGDLDPPRAQAMAAVAGALVRV</sequence>
<comment type="caution">
    <text evidence="1">The sequence shown here is derived from an EMBL/GenBank/DDBJ whole genome shotgun (WGS) entry which is preliminary data.</text>
</comment>
<reference evidence="1" key="1">
    <citation type="journal article" date="2014" name="Front. Microbiol.">
        <title>High frequency of phylogenetically diverse reductive dehalogenase-homologous genes in deep subseafloor sedimentary metagenomes.</title>
        <authorList>
            <person name="Kawai M."/>
            <person name="Futagami T."/>
            <person name="Toyoda A."/>
            <person name="Takaki Y."/>
            <person name="Nishi S."/>
            <person name="Hori S."/>
            <person name="Arai W."/>
            <person name="Tsubouchi T."/>
            <person name="Morono Y."/>
            <person name="Uchiyama I."/>
            <person name="Ito T."/>
            <person name="Fujiyama A."/>
            <person name="Inagaki F."/>
            <person name="Takami H."/>
        </authorList>
    </citation>
    <scope>NUCLEOTIDE SEQUENCE</scope>
    <source>
        <strain evidence="1">Expedition CK06-06</strain>
    </source>
</reference>
<feature type="non-terminal residue" evidence="1">
    <location>
        <position position="103"/>
    </location>
</feature>
<evidence type="ECO:0000313" key="1">
    <source>
        <dbReference type="EMBL" id="GAF76896.1"/>
    </source>
</evidence>
<gene>
    <name evidence="1" type="ORF">S01H1_15869</name>
</gene>